<dbReference type="Proteomes" id="UP001162992">
    <property type="component" value="Chromosome 9"/>
</dbReference>
<proteinExistence type="predicted"/>
<protein>
    <submittedName>
        <fullName evidence="1">Uncharacterized protein</fullName>
    </submittedName>
</protein>
<comment type="caution">
    <text evidence="1">The sequence shown here is derived from an EMBL/GenBank/DDBJ whole genome shotgun (WGS) entry which is preliminary data.</text>
</comment>
<reference evidence="2" key="1">
    <citation type="journal article" date="2024" name="Proc. Natl. Acad. Sci. U.S.A.">
        <title>Extraordinary preservation of gene collinearity over three hundred million years revealed in homosporous lycophytes.</title>
        <authorList>
            <person name="Li C."/>
            <person name="Wickell D."/>
            <person name="Kuo L.Y."/>
            <person name="Chen X."/>
            <person name="Nie B."/>
            <person name="Liao X."/>
            <person name="Peng D."/>
            <person name="Ji J."/>
            <person name="Jenkins J."/>
            <person name="Williams M."/>
            <person name="Shu S."/>
            <person name="Plott C."/>
            <person name="Barry K."/>
            <person name="Rajasekar S."/>
            <person name="Grimwood J."/>
            <person name="Han X."/>
            <person name="Sun S."/>
            <person name="Hou Z."/>
            <person name="He W."/>
            <person name="Dai G."/>
            <person name="Sun C."/>
            <person name="Schmutz J."/>
            <person name="Leebens-Mack J.H."/>
            <person name="Li F.W."/>
            <person name="Wang L."/>
        </authorList>
    </citation>
    <scope>NUCLEOTIDE SEQUENCE [LARGE SCALE GENOMIC DNA]</scope>
    <source>
        <strain evidence="2">cv. PW_Plant_1</strain>
    </source>
</reference>
<keyword evidence="2" id="KW-1185">Reference proteome</keyword>
<dbReference type="EMBL" id="CM055100">
    <property type="protein sequence ID" value="KAJ7544571.1"/>
    <property type="molecule type" value="Genomic_DNA"/>
</dbReference>
<sequence length="112" mass="13093">MVLNQNDFRHENIVMKQLVVTKHSDNFLKLLSILHGKFLVQSSKKWHVRESFFSCSATTLFYLVQSYICTSYCLAISPRDTSLEFESKLFLTILQPYLCTSWIAVPLQKDLR</sequence>
<evidence type="ECO:0000313" key="1">
    <source>
        <dbReference type="EMBL" id="KAJ7544571.1"/>
    </source>
</evidence>
<name>A0ACC2CRA9_DIPCM</name>
<organism evidence="1 2">
    <name type="scientific">Diphasiastrum complanatum</name>
    <name type="common">Issler's clubmoss</name>
    <name type="synonym">Lycopodium complanatum</name>
    <dbReference type="NCBI Taxonomy" id="34168"/>
    <lineage>
        <taxon>Eukaryota</taxon>
        <taxon>Viridiplantae</taxon>
        <taxon>Streptophyta</taxon>
        <taxon>Embryophyta</taxon>
        <taxon>Tracheophyta</taxon>
        <taxon>Lycopodiopsida</taxon>
        <taxon>Lycopodiales</taxon>
        <taxon>Lycopodiaceae</taxon>
        <taxon>Lycopodioideae</taxon>
        <taxon>Diphasiastrum</taxon>
    </lineage>
</organism>
<evidence type="ECO:0000313" key="2">
    <source>
        <dbReference type="Proteomes" id="UP001162992"/>
    </source>
</evidence>
<gene>
    <name evidence="1" type="ORF">O6H91_09G083300</name>
</gene>
<accession>A0ACC2CRA9</accession>